<accession>A0A2P8FNH5</accession>
<dbReference type="EMBL" id="PYAS01000017">
    <property type="protein sequence ID" value="PSL23276.1"/>
    <property type="molecule type" value="Genomic_DNA"/>
</dbReference>
<dbReference type="Pfam" id="PF21248">
    <property type="entry name" value="SoFic-like_C"/>
    <property type="match status" value="1"/>
</dbReference>
<evidence type="ECO:0000313" key="3">
    <source>
        <dbReference type="Proteomes" id="UP000241964"/>
    </source>
</evidence>
<protein>
    <recommendedName>
        <fullName evidence="1">Adenylyltransferase SoFic-like C-terminal domain-containing protein</fullName>
    </recommendedName>
</protein>
<sequence>MHGKSGFFRHPYTKIDFVMADLEVSRITATRYLDQLAQIGILHKQKFGRDNYYINLDLYDLLGNVNSLSPI</sequence>
<proteinExistence type="predicted"/>
<feature type="domain" description="Adenylyltransferase SoFic-like C-terminal" evidence="1">
    <location>
        <begin position="7"/>
        <end position="58"/>
    </location>
</feature>
<gene>
    <name evidence="2" type="ORF">CLV60_117153</name>
</gene>
<evidence type="ECO:0000313" key="2">
    <source>
        <dbReference type="EMBL" id="PSL23276.1"/>
    </source>
</evidence>
<dbReference type="Proteomes" id="UP000241964">
    <property type="component" value="Unassembled WGS sequence"/>
</dbReference>
<dbReference type="InterPro" id="IPR048770">
    <property type="entry name" value="SoFic-like_C"/>
</dbReference>
<name>A0A2P8FNH5_9BACT</name>
<dbReference type="AlphaFoldDB" id="A0A2P8FNH5"/>
<reference evidence="2 3" key="1">
    <citation type="submission" date="2018-03" db="EMBL/GenBank/DDBJ databases">
        <title>Genomic Encyclopedia of Archaeal and Bacterial Type Strains, Phase II (KMG-II): from individual species to whole genera.</title>
        <authorList>
            <person name="Goeker M."/>
        </authorList>
    </citation>
    <scope>NUCLEOTIDE SEQUENCE [LARGE SCALE GENOMIC DNA]</scope>
    <source>
        <strain evidence="2 3">DSM 29057</strain>
    </source>
</reference>
<comment type="caution">
    <text evidence="2">The sequence shown here is derived from an EMBL/GenBank/DDBJ whole genome shotgun (WGS) entry which is preliminary data.</text>
</comment>
<organism evidence="2 3">
    <name type="scientific">Dyadobacter jiangsuensis</name>
    <dbReference type="NCBI Taxonomy" id="1591085"/>
    <lineage>
        <taxon>Bacteria</taxon>
        <taxon>Pseudomonadati</taxon>
        <taxon>Bacteroidota</taxon>
        <taxon>Cytophagia</taxon>
        <taxon>Cytophagales</taxon>
        <taxon>Spirosomataceae</taxon>
        <taxon>Dyadobacter</taxon>
    </lineage>
</organism>
<evidence type="ECO:0000259" key="1">
    <source>
        <dbReference type="Pfam" id="PF21248"/>
    </source>
</evidence>
<keyword evidence="3" id="KW-1185">Reference proteome</keyword>